<evidence type="ECO:0000313" key="3">
    <source>
        <dbReference type="Proteomes" id="UP001515480"/>
    </source>
</evidence>
<proteinExistence type="predicted"/>
<accession>A0AB34ICK3</accession>
<reference evidence="2 3" key="1">
    <citation type="journal article" date="2024" name="Science">
        <title>Giant polyketide synthase enzymes in the biosynthesis of giant marine polyether toxins.</title>
        <authorList>
            <person name="Fallon T.R."/>
            <person name="Shende V.V."/>
            <person name="Wierzbicki I.H."/>
            <person name="Pendleton A.L."/>
            <person name="Watervoot N.F."/>
            <person name="Auber R.P."/>
            <person name="Gonzalez D.J."/>
            <person name="Wisecaver J.H."/>
            <person name="Moore B.S."/>
        </authorList>
    </citation>
    <scope>NUCLEOTIDE SEQUENCE [LARGE SCALE GENOMIC DNA]</scope>
    <source>
        <strain evidence="2 3">12B1</strain>
    </source>
</reference>
<protein>
    <recommendedName>
        <fullName evidence="4">Protein xylosyltransferase</fullName>
    </recommendedName>
</protein>
<keyword evidence="3" id="KW-1185">Reference proteome</keyword>
<dbReference type="Proteomes" id="UP001515480">
    <property type="component" value="Unassembled WGS sequence"/>
</dbReference>
<evidence type="ECO:0000256" key="1">
    <source>
        <dbReference type="SAM" id="SignalP"/>
    </source>
</evidence>
<gene>
    <name evidence="2" type="ORF">AB1Y20_016390</name>
</gene>
<feature type="chain" id="PRO_5044263642" description="Protein xylosyltransferase" evidence="1">
    <location>
        <begin position="23"/>
        <end position="328"/>
    </location>
</feature>
<sequence>MSSRVAAALLLAASLPPPPLAAASLALESKHVCSHIRQRRLEPRGNATVVMILAHSLDLEFLAYIESLAFTREPHVQLSVAINERHRSAGDWDILPIKLMLRQQGVQLFVWEQSMCAAAFAFDEWWCPLFLWLASRSHYTPFHSVWLMESDVRCTSLHDWFREANRLDKYDMLVPFGNTGADQDAICGVPPDWRASINRLDVVGNCHDWYNLDARNKSDPAVQRKYKMRWSLVQLIRLSWYAVHVFANAVCEGWSGFPEVLFPTLCHLDRLRMLPHIFADDRMHGKCSIGSFADSGIPQSSYDVSLIHSHGASRWHRVEEPTAPFVLA</sequence>
<dbReference type="AlphaFoldDB" id="A0AB34ICK3"/>
<name>A0AB34ICK3_PRYPA</name>
<comment type="caution">
    <text evidence="2">The sequence shown here is derived from an EMBL/GenBank/DDBJ whole genome shotgun (WGS) entry which is preliminary data.</text>
</comment>
<evidence type="ECO:0000313" key="2">
    <source>
        <dbReference type="EMBL" id="KAL1496435.1"/>
    </source>
</evidence>
<evidence type="ECO:0008006" key="4">
    <source>
        <dbReference type="Google" id="ProtNLM"/>
    </source>
</evidence>
<keyword evidence="1" id="KW-0732">Signal</keyword>
<feature type="signal peptide" evidence="1">
    <location>
        <begin position="1"/>
        <end position="22"/>
    </location>
</feature>
<dbReference type="EMBL" id="JBGBPQ010000029">
    <property type="protein sequence ID" value="KAL1496435.1"/>
    <property type="molecule type" value="Genomic_DNA"/>
</dbReference>
<organism evidence="2 3">
    <name type="scientific">Prymnesium parvum</name>
    <name type="common">Toxic golden alga</name>
    <dbReference type="NCBI Taxonomy" id="97485"/>
    <lineage>
        <taxon>Eukaryota</taxon>
        <taxon>Haptista</taxon>
        <taxon>Haptophyta</taxon>
        <taxon>Prymnesiophyceae</taxon>
        <taxon>Prymnesiales</taxon>
        <taxon>Prymnesiaceae</taxon>
        <taxon>Prymnesium</taxon>
    </lineage>
</organism>